<dbReference type="PIRSF" id="PIRSF001430">
    <property type="entry name" value="tRNA_psdUrid_synth"/>
    <property type="match status" value="1"/>
</dbReference>
<dbReference type="SUPFAM" id="SSF55120">
    <property type="entry name" value="Pseudouridine synthase"/>
    <property type="match status" value="1"/>
</dbReference>
<keyword evidence="3" id="KW-0413">Isomerase</keyword>
<dbReference type="InterPro" id="IPR020094">
    <property type="entry name" value="TruA/RsuA/RluB/E/F_N"/>
</dbReference>
<dbReference type="InterPro" id="IPR020097">
    <property type="entry name" value="PsdUridine_synth_TruA_a/b_dom"/>
</dbReference>
<protein>
    <recommendedName>
        <fullName evidence="4">Pseudouridine synthase I TruA alpha/beta domain-containing protein</fullName>
    </recommendedName>
</protein>
<name>X0UFT2_9ZZZZ</name>
<dbReference type="InterPro" id="IPR001406">
    <property type="entry name" value="PsdUridine_synth_TruA"/>
</dbReference>
<dbReference type="GO" id="GO:0009982">
    <property type="term" value="F:pseudouridine synthase activity"/>
    <property type="evidence" value="ECO:0007669"/>
    <property type="project" value="InterPro"/>
</dbReference>
<dbReference type="GO" id="GO:0003723">
    <property type="term" value="F:RNA binding"/>
    <property type="evidence" value="ECO:0007669"/>
    <property type="project" value="InterPro"/>
</dbReference>
<evidence type="ECO:0000259" key="4">
    <source>
        <dbReference type="Pfam" id="PF01416"/>
    </source>
</evidence>
<gene>
    <name evidence="5" type="ORF">S01H1_30990</name>
</gene>
<proteinExistence type="inferred from homology"/>
<dbReference type="PANTHER" id="PTHR11142:SF0">
    <property type="entry name" value="TRNA PSEUDOURIDINE SYNTHASE-LIKE 1"/>
    <property type="match status" value="1"/>
</dbReference>
<dbReference type="Gene3D" id="3.30.70.580">
    <property type="entry name" value="Pseudouridine synthase I, catalytic domain, N-terminal subdomain"/>
    <property type="match status" value="1"/>
</dbReference>
<feature type="domain" description="Pseudouridine synthase I TruA alpha/beta" evidence="4">
    <location>
        <begin position="82"/>
        <end position="182"/>
    </location>
</feature>
<dbReference type="Pfam" id="PF01416">
    <property type="entry name" value="PseudoU_synth_1"/>
    <property type="match status" value="1"/>
</dbReference>
<evidence type="ECO:0000313" key="5">
    <source>
        <dbReference type="EMBL" id="GAF87375.1"/>
    </source>
</evidence>
<dbReference type="AlphaFoldDB" id="X0UFT2"/>
<evidence type="ECO:0000256" key="1">
    <source>
        <dbReference type="ARBA" id="ARBA00009375"/>
    </source>
</evidence>
<dbReference type="Gene3D" id="3.30.70.660">
    <property type="entry name" value="Pseudouridine synthase I, catalytic domain, C-terminal subdomain"/>
    <property type="match status" value="1"/>
</dbReference>
<comment type="caution">
    <text evidence="5">The sequence shown here is derived from an EMBL/GenBank/DDBJ whole genome shotgun (WGS) entry which is preliminary data.</text>
</comment>
<organism evidence="5">
    <name type="scientific">marine sediment metagenome</name>
    <dbReference type="NCBI Taxonomy" id="412755"/>
    <lineage>
        <taxon>unclassified sequences</taxon>
        <taxon>metagenomes</taxon>
        <taxon>ecological metagenomes</taxon>
    </lineage>
</organism>
<reference evidence="5" key="1">
    <citation type="journal article" date="2014" name="Front. Microbiol.">
        <title>High frequency of phylogenetically diverse reductive dehalogenase-homologous genes in deep subseafloor sedimentary metagenomes.</title>
        <authorList>
            <person name="Kawai M."/>
            <person name="Futagami T."/>
            <person name="Toyoda A."/>
            <person name="Takaki Y."/>
            <person name="Nishi S."/>
            <person name="Hori S."/>
            <person name="Arai W."/>
            <person name="Tsubouchi T."/>
            <person name="Morono Y."/>
            <person name="Uchiyama I."/>
            <person name="Ito T."/>
            <person name="Fujiyama A."/>
            <person name="Inagaki F."/>
            <person name="Takami H."/>
        </authorList>
    </citation>
    <scope>NUCLEOTIDE SEQUENCE</scope>
    <source>
        <strain evidence="5">Expedition CK06-06</strain>
    </source>
</reference>
<dbReference type="GO" id="GO:0031119">
    <property type="term" value="P:tRNA pseudouridine synthesis"/>
    <property type="evidence" value="ECO:0007669"/>
    <property type="project" value="TreeGrafter"/>
</dbReference>
<dbReference type="EMBL" id="BARS01019100">
    <property type="protein sequence ID" value="GAF87375.1"/>
    <property type="molecule type" value="Genomic_DNA"/>
</dbReference>
<accession>X0UFT2</accession>
<sequence length="225" mass="26283">WFEVASRTDKFVSARGSAFSFITDKIPILMEINSALPKHIGIWAYTKVPLDYLSRFNAQFRHYKYITPYLKSSISVKNVKKACKALEGRHDFRNFSKQEKEGEKTVRDLLLAKMSIDGDFIILDFKSRAFLRQQIRRMVAKILEFGLGIIIYEEFVDLFNPAKSISYQPADPFGLILWDINYGSRVIPTVDKKSKDRMDTFFKEKEQKYASKTKLFRLIQHNNIS</sequence>
<evidence type="ECO:0000256" key="3">
    <source>
        <dbReference type="ARBA" id="ARBA00023235"/>
    </source>
</evidence>
<feature type="non-terminal residue" evidence="5">
    <location>
        <position position="1"/>
    </location>
</feature>
<comment type="similarity">
    <text evidence="1">Belongs to the tRNA pseudouridine synthase TruA family.</text>
</comment>
<dbReference type="PANTHER" id="PTHR11142">
    <property type="entry name" value="PSEUDOURIDYLATE SYNTHASE"/>
    <property type="match status" value="1"/>
</dbReference>
<evidence type="ECO:0000256" key="2">
    <source>
        <dbReference type="ARBA" id="ARBA00022694"/>
    </source>
</evidence>
<keyword evidence="2" id="KW-0819">tRNA processing</keyword>
<dbReference type="InterPro" id="IPR020095">
    <property type="entry name" value="PsdUridine_synth_TruA_C"/>
</dbReference>
<dbReference type="InterPro" id="IPR020103">
    <property type="entry name" value="PsdUridine_synth_cat_dom_sf"/>
</dbReference>